<dbReference type="AlphaFoldDB" id="A0A1H2XSJ4"/>
<dbReference type="Proteomes" id="UP000183454">
    <property type="component" value="Unassembled WGS sequence"/>
</dbReference>
<proteinExistence type="predicted"/>
<dbReference type="UniPathway" id="UPA00143"/>
<dbReference type="InterPro" id="IPR015915">
    <property type="entry name" value="Kelch-typ_b-propeller"/>
</dbReference>
<name>A0A1H2XSJ4_9PROT</name>
<dbReference type="EMBL" id="FNNH01000042">
    <property type="protein sequence ID" value="SDW95843.1"/>
    <property type="molecule type" value="Genomic_DNA"/>
</dbReference>
<accession>A0A1H2XSJ4</accession>
<dbReference type="Gene3D" id="2.120.10.80">
    <property type="entry name" value="Kelch-type beta propeller"/>
    <property type="match status" value="2"/>
</dbReference>
<dbReference type="PANTHER" id="PTHR46375:SF3">
    <property type="entry name" value="KELCH REPEAT AND BTB DOMAIN-CONTAINING PROTEIN 13"/>
    <property type="match status" value="1"/>
</dbReference>
<dbReference type="GO" id="GO:0016567">
    <property type="term" value="P:protein ubiquitination"/>
    <property type="evidence" value="ECO:0007669"/>
    <property type="project" value="UniProtKB-UniPathway"/>
</dbReference>
<gene>
    <name evidence="1" type="ORF">SAMN05421882_104219</name>
</gene>
<dbReference type="SMART" id="SM00612">
    <property type="entry name" value="Kelch"/>
    <property type="match status" value="5"/>
</dbReference>
<organism evidence="1 2">
    <name type="scientific">Nitrosomonas communis</name>
    <dbReference type="NCBI Taxonomy" id="44574"/>
    <lineage>
        <taxon>Bacteria</taxon>
        <taxon>Pseudomonadati</taxon>
        <taxon>Pseudomonadota</taxon>
        <taxon>Betaproteobacteria</taxon>
        <taxon>Nitrosomonadales</taxon>
        <taxon>Nitrosomonadaceae</taxon>
        <taxon>Nitrosomonas</taxon>
    </lineage>
</organism>
<reference evidence="1 2" key="1">
    <citation type="submission" date="2016-10" db="EMBL/GenBank/DDBJ databases">
        <authorList>
            <person name="de Groot N.N."/>
        </authorList>
    </citation>
    <scope>NUCLEOTIDE SEQUENCE [LARGE SCALE GENOMIC DNA]</scope>
    <source>
        <strain evidence="1 2">Nm110</strain>
    </source>
</reference>
<evidence type="ECO:0000313" key="2">
    <source>
        <dbReference type="Proteomes" id="UP000183454"/>
    </source>
</evidence>
<dbReference type="SUPFAM" id="SSF117281">
    <property type="entry name" value="Kelch motif"/>
    <property type="match status" value="1"/>
</dbReference>
<dbReference type="Pfam" id="PF01344">
    <property type="entry name" value="Kelch_1"/>
    <property type="match status" value="1"/>
</dbReference>
<dbReference type="InterPro" id="IPR006652">
    <property type="entry name" value="Kelch_1"/>
</dbReference>
<dbReference type="InterPro" id="IPR052392">
    <property type="entry name" value="Kelch-BTB_domain-containing"/>
</dbReference>
<protein>
    <submittedName>
        <fullName evidence="1">N-acetylneuraminic acid mutarotase</fullName>
    </submittedName>
</protein>
<sequence>MKTPKLSEFLSAGKVFCFSAITLSTRSCTVHERYGDTVVHYDDNSLEELCMFTSKFYIMAGIFFLCLMKASLIFADISKAGTWTTVSSAPTKRTEVVAATVEGKIYVVGGFNEPKLQNVLKFAISSDVEVYDPVSDSWSITTPLPEGRHHAGIASHNGMLYVIGGFTKSFLSIWHAVPTVYQYNPSTAKWRELAPMPTARGALGVTVYQNRIYAIGGYDGKHNSAAVEIFDPETNSWSSGTMMPTPRDHLAVATVRSRIYAIGGRSDLDYHHNMRTVEEYDPKTDQWRARAHLPTARSGITAGVINGWIYVLGGESGEGTFATNEAYDPAQDQWHTMAPMPTARHGLGSAVADGRLYVINGGPTPGGSFSQANEVFTPPPINTPLNQ</sequence>
<dbReference type="Pfam" id="PF24681">
    <property type="entry name" value="Kelch_KLHDC2_KLHL20_DRC7"/>
    <property type="match status" value="1"/>
</dbReference>
<dbReference type="PANTHER" id="PTHR46375">
    <property type="entry name" value="KELCH REPEAT AND BTB DOMAIN-CONTAINING PROTEIN 13-RELATED"/>
    <property type="match status" value="1"/>
</dbReference>
<evidence type="ECO:0000313" key="1">
    <source>
        <dbReference type="EMBL" id="SDW95843.1"/>
    </source>
</evidence>